<dbReference type="STRING" id="8005.ENSEEEP00000023449"/>
<sequence>FGFIPLYTEPSYTPFPILLNTTDIQPTHPSTIMSYDAGPILGALILTIVFVIGAPGNLFVIWSILARTRRRSVTTLLILNLAFADGALMVLIPFFIVYLMRRSWIFGLGMCKVLYYLCCANMYASILLISLMSLHRLVAVVWPQRIGAITGRRTVGRVLVVLWFLALALAVPVLAFRTVTPLRKEGYDLKSLVMMQYGMETFLGFLLPYGLIVGSYACILRRIRQTKFRRRVRSEKLILTIIITFGILWLPYHIINMMQVLSNCKIILRSHLRAFVSTMGFVSSCINPVLYTLAARVYIQRAGAAFMARLFDATGLDSSSRKGRLCTQNSCDPDRIRMEEEELRDKESESISGSTNGNLKVTSVKHEK</sequence>
<reference evidence="15" key="3">
    <citation type="submission" date="2020-05" db="EMBL/GenBank/DDBJ databases">
        <title>Electrophorus electricus (electric eel) genome, fEleEle1, primary haplotype.</title>
        <authorList>
            <person name="Myers G."/>
            <person name="Meyer A."/>
            <person name="Fedrigo O."/>
            <person name="Formenti G."/>
            <person name="Rhie A."/>
            <person name="Tracey A."/>
            <person name="Sims Y."/>
            <person name="Jarvis E.D."/>
        </authorList>
    </citation>
    <scope>NUCLEOTIDE SEQUENCE [LARGE SCALE GENOMIC DNA]</scope>
</reference>
<keyword evidence="10" id="KW-0807">Transducer</keyword>
<keyword evidence="3" id="KW-0597">Phosphoprotein</keyword>
<dbReference type="GO" id="GO:0005886">
    <property type="term" value="C:plasma membrane"/>
    <property type="evidence" value="ECO:0007669"/>
    <property type="project" value="UniProtKB-SubCell"/>
</dbReference>
<evidence type="ECO:0000259" key="14">
    <source>
        <dbReference type="PROSITE" id="PS50262"/>
    </source>
</evidence>
<dbReference type="Pfam" id="PF00001">
    <property type="entry name" value="7tm_1"/>
    <property type="match status" value="1"/>
</dbReference>
<keyword evidence="5 13" id="KW-1133">Transmembrane helix</keyword>
<feature type="transmembrane region" description="Helical" evidence="13">
    <location>
        <begin position="237"/>
        <end position="255"/>
    </location>
</feature>
<dbReference type="AlphaFoldDB" id="A0A4W4FEZ9"/>
<evidence type="ECO:0000256" key="11">
    <source>
        <dbReference type="ARBA" id="ARBA00025736"/>
    </source>
</evidence>
<evidence type="ECO:0000256" key="7">
    <source>
        <dbReference type="ARBA" id="ARBA00023136"/>
    </source>
</evidence>
<feature type="transmembrane region" description="Helical" evidence="13">
    <location>
        <begin position="155"/>
        <end position="177"/>
    </location>
</feature>
<comment type="similarity">
    <text evidence="11">Belongs to the chemokine-like receptor (CMKLR) family.</text>
</comment>
<accession>A0A4W4FEZ9</accession>
<feature type="region of interest" description="Disordered" evidence="12">
    <location>
        <begin position="336"/>
        <end position="368"/>
    </location>
</feature>
<keyword evidence="4 13" id="KW-0812">Transmembrane</keyword>
<feature type="transmembrane region" description="Helical" evidence="13">
    <location>
        <begin position="40"/>
        <end position="65"/>
    </location>
</feature>
<protein>
    <recommendedName>
        <fullName evidence="14">G-protein coupled receptors family 1 profile domain-containing protein</fullName>
    </recommendedName>
</protein>
<evidence type="ECO:0000256" key="2">
    <source>
        <dbReference type="ARBA" id="ARBA00022475"/>
    </source>
</evidence>
<evidence type="ECO:0000256" key="8">
    <source>
        <dbReference type="ARBA" id="ARBA00023170"/>
    </source>
</evidence>
<feature type="domain" description="G-protein coupled receptors family 1 profile" evidence="14">
    <location>
        <begin position="56"/>
        <end position="291"/>
    </location>
</feature>
<evidence type="ECO:0000256" key="3">
    <source>
        <dbReference type="ARBA" id="ARBA00022553"/>
    </source>
</evidence>
<dbReference type="PROSITE" id="PS50262">
    <property type="entry name" value="G_PROTEIN_RECEP_F1_2"/>
    <property type="match status" value="1"/>
</dbReference>
<dbReference type="Ensembl" id="ENSEEET00000023715.2">
    <property type="protein sequence ID" value="ENSEEEP00000023449.2"/>
    <property type="gene ID" value="ENSEEEG00000011360.2"/>
</dbReference>
<dbReference type="GeneTree" id="ENSGT00950000182966"/>
<dbReference type="InterPro" id="IPR000276">
    <property type="entry name" value="GPCR_Rhodpsn"/>
</dbReference>
<dbReference type="GO" id="GO:0006954">
    <property type="term" value="P:inflammatory response"/>
    <property type="evidence" value="ECO:0007669"/>
    <property type="project" value="TreeGrafter"/>
</dbReference>
<dbReference type="GO" id="GO:0004974">
    <property type="term" value="F:leukotriene receptor activity"/>
    <property type="evidence" value="ECO:0007669"/>
    <property type="project" value="InterPro"/>
</dbReference>
<dbReference type="FunFam" id="1.20.1070.10:FF:000109">
    <property type="entry name" value="Leukotriene B4 receptor"/>
    <property type="match status" value="1"/>
</dbReference>
<proteinExistence type="inferred from homology"/>
<keyword evidence="8" id="KW-0675">Receptor</keyword>
<dbReference type="Gene3D" id="1.20.1070.10">
    <property type="entry name" value="Rhodopsin 7-helix transmembrane proteins"/>
    <property type="match status" value="1"/>
</dbReference>
<reference evidence="16" key="2">
    <citation type="journal article" date="2017" name="Sci. Adv.">
        <title>A tail of two voltages: Proteomic comparison of the three electric organs of the electric eel.</title>
        <authorList>
            <person name="Traeger L.L."/>
            <person name="Sabat G."/>
            <person name="Barrett-Wilt G.A."/>
            <person name="Wells G.B."/>
            <person name="Sussman M.R."/>
        </authorList>
    </citation>
    <scope>NUCLEOTIDE SEQUENCE [LARGE SCALE GENOMIC DNA]</scope>
</reference>
<evidence type="ECO:0000313" key="16">
    <source>
        <dbReference type="Proteomes" id="UP000314983"/>
    </source>
</evidence>
<reference evidence="15" key="4">
    <citation type="submission" date="2025-08" db="UniProtKB">
        <authorList>
            <consortium name="Ensembl"/>
        </authorList>
    </citation>
    <scope>IDENTIFICATION</scope>
</reference>
<dbReference type="PANTHER" id="PTHR24225:SF72">
    <property type="entry name" value="G-PROTEIN COUPLED RECEPTORS FAMILY 1 PROFILE DOMAIN-CONTAINING PROTEIN-RELATED"/>
    <property type="match status" value="1"/>
</dbReference>
<dbReference type="InterPro" id="IPR000826">
    <property type="entry name" value="Formyl_rcpt-rel"/>
</dbReference>
<dbReference type="GO" id="GO:0007200">
    <property type="term" value="P:phospholipase C-activating G protein-coupled receptor signaling pathway"/>
    <property type="evidence" value="ECO:0007669"/>
    <property type="project" value="TreeGrafter"/>
</dbReference>
<evidence type="ECO:0000313" key="15">
    <source>
        <dbReference type="Ensembl" id="ENSEEEP00000023449.2"/>
    </source>
</evidence>
<evidence type="ECO:0000256" key="6">
    <source>
        <dbReference type="ARBA" id="ARBA00023040"/>
    </source>
</evidence>
<reference evidence="16" key="1">
    <citation type="journal article" date="2014" name="Science">
        <title>Nonhuman genetics. Genomic basis for the convergent evolution of electric organs.</title>
        <authorList>
            <person name="Gallant J.R."/>
            <person name="Traeger L.L."/>
            <person name="Volkening J.D."/>
            <person name="Moffett H."/>
            <person name="Chen P.H."/>
            <person name="Novina C.D."/>
            <person name="Phillips G.N.Jr."/>
            <person name="Anand R."/>
            <person name="Wells G.B."/>
            <person name="Pinch M."/>
            <person name="Guth R."/>
            <person name="Unguez G.A."/>
            <person name="Albert J.S."/>
            <person name="Zakon H.H."/>
            <person name="Samanta M.P."/>
            <person name="Sussman M.R."/>
        </authorList>
    </citation>
    <scope>NUCLEOTIDE SEQUENCE [LARGE SCALE GENOMIC DNA]</scope>
</reference>
<dbReference type="InterPro" id="IPR003981">
    <property type="entry name" value="Leukotriene_B4_rcpt"/>
</dbReference>
<feature type="transmembrane region" description="Helical" evidence="13">
    <location>
        <begin position="197"/>
        <end position="217"/>
    </location>
</feature>
<dbReference type="GO" id="GO:0004875">
    <property type="term" value="F:complement receptor activity"/>
    <property type="evidence" value="ECO:0007669"/>
    <property type="project" value="TreeGrafter"/>
</dbReference>
<dbReference type="PANTHER" id="PTHR24225">
    <property type="entry name" value="CHEMOTACTIC RECEPTOR"/>
    <property type="match status" value="1"/>
</dbReference>
<evidence type="ECO:0000256" key="12">
    <source>
        <dbReference type="SAM" id="MobiDB-lite"/>
    </source>
</evidence>
<comment type="subcellular location">
    <subcellularLocation>
        <location evidence="1">Cell membrane</location>
        <topology evidence="1">Multi-pass membrane protein</topology>
    </subcellularLocation>
</comment>
<keyword evidence="16" id="KW-1185">Reference proteome</keyword>
<feature type="transmembrane region" description="Helical" evidence="13">
    <location>
        <begin position="113"/>
        <end position="134"/>
    </location>
</feature>
<keyword evidence="9" id="KW-0325">Glycoprotein</keyword>
<dbReference type="Proteomes" id="UP000314983">
    <property type="component" value="Chromosome 9"/>
</dbReference>
<name>A0A4W4FEZ9_ELEEL</name>
<feature type="compositionally biased region" description="Basic and acidic residues" evidence="12">
    <location>
        <begin position="336"/>
        <end position="349"/>
    </location>
</feature>
<dbReference type="SUPFAM" id="SSF81321">
    <property type="entry name" value="Family A G protein-coupled receptor-like"/>
    <property type="match status" value="1"/>
</dbReference>
<evidence type="ECO:0000256" key="5">
    <source>
        <dbReference type="ARBA" id="ARBA00022989"/>
    </source>
</evidence>
<keyword evidence="2" id="KW-1003">Cell membrane</keyword>
<reference evidence="15" key="5">
    <citation type="submission" date="2025-09" db="UniProtKB">
        <authorList>
            <consortium name="Ensembl"/>
        </authorList>
    </citation>
    <scope>IDENTIFICATION</scope>
</reference>
<dbReference type="PRINTS" id="PR00237">
    <property type="entry name" value="GPCRRHODOPSN"/>
</dbReference>
<dbReference type="InterPro" id="IPR017452">
    <property type="entry name" value="GPCR_Rhodpsn_7TM"/>
</dbReference>
<evidence type="ECO:0000256" key="10">
    <source>
        <dbReference type="ARBA" id="ARBA00023224"/>
    </source>
</evidence>
<evidence type="ECO:0000256" key="13">
    <source>
        <dbReference type="SAM" id="Phobius"/>
    </source>
</evidence>
<keyword evidence="7 13" id="KW-0472">Membrane</keyword>
<evidence type="ECO:0000256" key="1">
    <source>
        <dbReference type="ARBA" id="ARBA00004651"/>
    </source>
</evidence>
<evidence type="ECO:0000256" key="9">
    <source>
        <dbReference type="ARBA" id="ARBA00023180"/>
    </source>
</evidence>
<organism evidence="15 16">
    <name type="scientific">Electrophorus electricus</name>
    <name type="common">Electric eel</name>
    <name type="synonym">Gymnotus electricus</name>
    <dbReference type="NCBI Taxonomy" id="8005"/>
    <lineage>
        <taxon>Eukaryota</taxon>
        <taxon>Metazoa</taxon>
        <taxon>Chordata</taxon>
        <taxon>Craniata</taxon>
        <taxon>Vertebrata</taxon>
        <taxon>Euteleostomi</taxon>
        <taxon>Actinopterygii</taxon>
        <taxon>Neopterygii</taxon>
        <taxon>Teleostei</taxon>
        <taxon>Ostariophysi</taxon>
        <taxon>Gymnotiformes</taxon>
        <taxon>Gymnotoidei</taxon>
        <taxon>Gymnotidae</taxon>
        <taxon>Electrophorus</taxon>
    </lineage>
</organism>
<feature type="transmembrane region" description="Helical" evidence="13">
    <location>
        <begin position="77"/>
        <end position="101"/>
    </location>
</feature>
<feature type="compositionally biased region" description="Polar residues" evidence="12">
    <location>
        <begin position="350"/>
        <end position="361"/>
    </location>
</feature>
<evidence type="ECO:0000256" key="4">
    <source>
        <dbReference type="ARBA" id="ARBA00022692"/>
    </source>
</evidence>
<feature type="transmembrane region" description="Helical" evidence="13">
    <location>
        <begin position="275"/>
        <end position="299"/>
    </location>
</feature>
<dbReference type="GO" id="GO:0007204">
    <property type="term" value="P:positive regulation of cytosolic calcium ion concentration"/>
    <property type="evidence" value="ECO:0007669"/>
    <property type="project" value="TreeGrafter"/>
</dbReference>
<dbReference type="PRINTS" id="PR01476">
    <property type="entry name" value="LTBRECEPTOR"/>
</dbReference>
<keyword evidence="6" id="KW-0297">G-protein coupled receptor</keyword>